<reference evidence="7" key="1">
    <citation type="submission" date="2020-10" db="EMBL/GenBank/DDBJ databases">
        <authorList>
            <person name="Gilroy R."/>
        </authorList>
    </citation>
    <scope>NUCLEOTIDE SEQUENCE</scope>
    <source>
        <strain evidence="7">7293</strain>
    </source>
</reference>
<reference evidence="7" key="2">
    <citation type="journal article" date="2021" name="PeerJ">
        <title>Extensive microbial diversity within the chicken gut microbiome revealed by metagenomics and culture.</title>
        <authorList>
            <person name="Gilroy R."/>
            <person name="Ravi A."/>
            <person name="Getino M."/>
            <person name="Pursley I."/>
            <person name="Horton D.L."/>
            <person name="Alikhan N.F."/>
            <person name="Baker D."/>
            <person name="Gharbi K."/>
            <person name="Hall N."/>
            <person name="Watson M."/>
            <person name="Adriaenssens E.M."/>
            <person name="Foster-Nyarko E."/>
            <person name="Jarju S."/>
            <person name="Secka A."/>
            <person name="Antonio M."/>
            <person name="Oren A."/>
            <person name="Chaudhuri R.R."/>
            <person name="La Ragione R."/>
            <person name="Hildebrand F."/>
            <person name="Pallen M.J."/>
        </authorList>
    </citation>
    <scope>NUCLEOTIDE SEQUENCE</scope>
    <source>
        <strain evidence="7">7293</strain>
    </source>
</reference>
<keyword evidence="2" id="KW-1003">Cell membrane</keyword>
<feature type="transmembrane region" description="Helical" evidence="6">
    <location>
        <begin position="371"/>
        <end position="391"/>
    </location>
</feature>
<gene>
    <name evidence="7" type="ORF">IAA97_07050</name>
</gene>
<evidence type="ECO:0000256" key="3">
    <source>
        <dbReference type="ARBA" id="ARBA00022692"/>
    </source>
</evidence>
<evidence type="ECO:0000256" key="2">
    <source>
        <dbReference type="ARBA" id="ARBA00022475"/>
    </source>
</evidence>
<evidence type="ECO:0000313" key="7">
    <source>
        <dbReference type="EMBL" id="MBO8436719.1"/>
    </source>
</evidence>
<feature type="transmembrane region" description="Helical" evidence="6">
    <location>
        <begin position="345"/>
        <end position="364"/>
    </location>
</feature>
<sequence>MSDKPTRGRFMLLYRFILIQFLQNFAVAFSFFFCIFFINSILLLVQRILLKNIDLMTMLEMVALSMPQFLIYTFPFASLAASSMVLGDLGSSNELLAIRSSGIASSRVYRPLIAASIVLSFVTFFFADVVLPWSSVVYEERLQILMQEMPTFEIESNTVNTVGNIVLQNGETEGNIIHDIVLLSEEEGENRTVLSERGTLTLIDSWNYIYSLRLENPEILITDSDDIESYGLSHADSAEFFLDFSEQIPSLTSSAPVNLSSRDLISGIAERSESERADMLSWHERREEEKLALSEALKAVSRGEEDGSYLISTIAETDSEIQSRGDHPPRNFYSQYYKAELTKKFVLSAACFCLTLITLPLSMFRVKHGKLTGFAISLLIAVAYWYMLFAVQLEIFNIHSSPYLLIALPDILITVIALLLIMRFRKAR</sequence>
<dbReference type="PANTHER" id="PTHR33529">
    <property type="entry name" value="SLR0882 PROTEIN-RELATED"/>
    <property type="match status" value="1"/>
</dbReference>
<keyword evidence="3 6" id="KW-0812">Transmembrane</keyword>
<dbReference type="EMBL" id="JADIMT010000080">
    <property type="protein sequence ID" value="MBO8436719.1"/>
    <property type="molecule type" value="Genomic_DNA"/>
</dbReference>
<feature type="transmembrane region" description="Helical" evidence="6">
    <location>
        <begin position="403"/>
        <end position="422"/>
    </location>
</feature>
<evidence type="ECO:0000313" key="8">
    <source>
        <dbReference type="Proteomes" id="UP000823615"/>
    </source>
</evidence>
<dbReference type="InterPro" id="IPR005495">
    <property type="entry name" value="LptG/LptF_permease"/>
</dbReference>
<name>A0A9D9DZ78_9SPIO</name>
<dbReference type="GO" id="GO:0015920">
    <property type="term" value="P:lipopolysaccharide transport"/>
    <property type="evidence" value="ECO:0007669"/>
    <property type="project" value="TreeGrafter"/>
</dbReference>
<feature type="transmembrane region" description="Helical" evidence="6">
    <location>
        <begin position="112"/>
        <end position="133"/>
    </location>
</feature>
<protein>
    <submittedName>
        <fullName evidence="7">LptF/LptG family permease</fullName>
    </submittedName>
</protein>
<dbReference type="Pfam" id="PF03739">
    <property type="entry name" value="LptF_LptG"/>
    <property type="match status" value="1"/>
</dbReference>
<dbReference type="Proteomes" id="UP000823615">
    <property type="component" value="Unassembled WGS sequence"/>
</dbReference>
<dbReference type="PANTHER" id="PTHR33529:SF6">
    <property type="entry name" value="YJGP_YJGQ FAMILY PERMEASE"/>
    <property type="match status" value="1"/>
</dbReference>
<dbReference type="GO" id="GO:0043190">
    <property type="term" value="C:ATP-binding cassette (ABC) transporter complex"/>
    <property type="evidence" value="ECO:0007669"/>
    <property type="project" value="TreeGrafter"/>
</dbReference>
<keyword evidence="4 6" id="KW-1133">Transmembrane helix</keyword>
<dbReference type="AlphaFoldDB" id="A0A9D9DZ78"/>
<comment type="caution">
    <text evidence="7">The sequence shown here is derived from an EMBL/GenBank/DDBJ whole genome shotgun (WGS) entry which is preliminary data.</text>
</comment>
<evidence type="ECO:0000256" key="4">
    <source>
        <dbReference type="ARBA" id="ARBA00022989"/>
    </source>
</evidence>
<feature type="transmembrane region" description="Helical" evidence="6">
    <location>
        <begin position="21"/>
        <end position="49"/>
    </location>
</feature>
<organism evidence="7 8">
    <name type="scientific">Candidatus Ornithospirochaeta stercoripullorum</name>
    <dbReference type="NCBI Taxonomy" id="2840899"/>
    <lineage>
        <taxon>Bacteria</taxon>
        <taxon>Pseudomonadati</taxon>
        <taxon>Spirochaetota</taxon>
        <taxon>Spirochaetia</taxon>
        <taxon>Spirochaetales</taxon>
        <taxon>Spirochaetaceae</taxon>
        <taxon>Spirochaetaceae incertae sedis</taxon>
        <taxon>Candidatus Ornithospirochaeta</taxon>
    </lineage>
</organism>
<accession>A0A9D9DZ78</accession>
<evidence type="ECO:0000256" key="1">
    <source>
        <dbReference type="ARBA" id="ARBA00004651"/>
    </source>
</evidence>
<evidence type="ECO:0000256" key="5">
    <source>
        <dbReference type="ARBA" id="ARBA00023136"/>
    </source>
</evidence>
<keyword evidence="5 6" id="KW-0472">Membrane</keyword>
<feature type="transmembrane region" description="Helical" evidence="6">
    <location>
        <begin position="69"/>
        <end position="91"/>
    </location>
</feature>
<proteinExistence type="predicted"/>
<comment type="subcellular location">
    <subcellularLocation>
        <location evidence="1">Cell membrane</location>
        <topology evidence="1">Multi-pass membrane protein</topology>
    </subcellularLocation>
</comment>
<evidence type="ECO:0000256" key="6">
    <source>
        <dbReference type="SAM" id="Phobius"/>
    </source>
</evidence>